<feature type="region of interest" description="Disordered" evidence="8">
    <location>
        <begin position="195"/>
        <end position="260"/>
    </location>
</feature>
<dbReference type="SUPFAM" id="SSF55753">
    <property type="entry name" value="Actin depolymerizing proteins"/>
    <property type="match status" value="1"/>
</dbReference>
<keyword evidence="3" id="KW-0677">Repeat</keyword>
<reference evidence="11 12" key="1">
    <citation type="submission" date="2019-09" db="EMBL/GenBank/DDBJ databases">
        <title>A chromosome-level genome assembly of the Chinese tupelo Nyssa sinensis.</title>
        <authorList>
            <person name="Yang X."/>
            <person name="Kang M."/>
            <person name="Yang Y."/>
            <person name="Xiong H."/>
            <person name="Wang M."/>
            <person name="Zhang Z."/>
            <person name="Wang Z."/>
            <person name="Wu H."/>
            <person name="Ma T."/>
            <person name="Liu J."/>
            <person name="Xi Z."/>
        </authorList>
    </citation>
    <scope>NUCLEOTIDE SEQUENCE [LARGE SCALE GENOMIC DNA]</scope>
    <source>
        <strain evidence="11">J267</strain>
        <tissue evidence="11">Leaf</tissue>
    </source>
</reference>
<evidence type="ECO:0000256" key="8">
    <source>
        <dbReference type="SAM" id="MobiDB-lite"/>
    </source>
</evidence>
<feature type="domain" description="CCHC-type" evidence="9">
    <location>
        <begin position="125"/>
        <end position="140"/>
    </location>
</feature>
<dbReference type="FunFam" id="3.40.20.10:FF:000025">
    <property type="entry name" value="Actin-depolymerizing factor 2"/>
    <property type="match status" value="1"/>
</dbReference>
<name>A0A5J5BB74_9ASTE</name>
<dbReference type="Gene3D" id="3.40.20.10">
    <property type="entry name" value="Severin"/>
    <property type="match status" value="1"/>
</dbReference>
<dbReference type="GO" id="GO:0030042">
    <property type="term" value="P:actin filament depolymerization"/>
    <property type="evidence" value="ECO:0007669"/>
    <property type="project" value="InterPro"/>
</dbReference>
<dbReference type="SUPFAM" id="SSF57756">
    <property type="entry name" value="Retrovirus zinc finger-like domains"/>
    <property type="match status" value="2"/>
</dbReference>
<dbReference type="InterPro" id="IPR002108">
    <property type="entry name" value="ADF-H"/>
</dbReference>
<sequence length="397" mass="44681">MVSQRQKLARKRYKEANPEQFPKPEPTPPKDPNKKKKSKFKRKKADIKEPRISNKSNYRKHPLRVPGMKPGESCFICKAQDHIAKHCPEKAQWEKNKICLLCRRRGHSLKNCFNKIDETIDKKLCYNCGETGHSLAKCPRPLQDGGTKFASCFICNERGHLSKNCPQNTHGIYPKGGCCKICGGVTHLAKDCPNKSNRDSDASVGVGKGATENERPRGQVTKFVSGDELDDDFMIDDTSSGNKDKSSESKGGPASDFKDTNANSASGMAVVDECKLKFLELKAKRNYRFIIFKIEGQEVVVEKLGSPEESYDDFTASLPADECRYAVFDFDFITVENCQKSKIFFIAWSPDSSKVRMKMVYASSKDRFKRELDGIQVELQATDPSEMSFDIIKARAL</sequence>
<feature type="compositionally biased region" description="Basic residues" evidence="8">
    <location>
        <begin position="33"/>
        <end position="45"/>
    </location>
</feature>
<dbReference type="InterPro" id="IPR029006">
    <property type="entry name" value="ADF-H/Gelsolin-like_dom_sf"/>
</dbReference>
<proteinExistence type="inferred from homology"/>
<evidence type="ECO:0000313" key="11">
    <source>
        <dbReference type="EMBL" id="KAA8539919.1"/>
    </source>
</evidence>
<evidence type="ECO:0000256" key="2">
    <source>
        <dbReference type="ARBA" id="ARBA00022723"/>
    </source>
</evidence>
<dbReference type="PANTHER" id="PTHR47798">
    <property type="entry name" value="OS04G0555800 PROTEIN"/>
    <property type="match status" value="1"/>
</dbReference>
<evidence type="ECO:0000313" key="12">
    <source>
        <dbReference type="Proteomes" id="UP000325577"/>
    </source>
</evidence>
<organism evidence="11 12">
    <name type="scientific">Nyssa sinensis</name>
    <dbReference type="NCBI Taxonomy" id="561372"/>
    <lineage>
        <taxon>Eukaryota</taxon>
        <taxon>Viridiplantae</taxon>
        <taxon>Streptophyta</taxon>
        <taxon>Embryophyta</taxon>
        <taxon>Tracheophyta</taxon>
        <taxon>Spermatophyta</taxon>
        <taxon>Magnoliopsida</taxon>
        <taxon>eudicotyledons</taxon>
        <taxon>Gunneridae</taxon>
        <taxon>Pentapetalae</taxon>
        <taxon>asterids</taxon>
        <taxon>Cornales</taxon>
        <taxon>Nyssaceae</taxon>
        <taxon>Nyssa</taxon>
    </lineage>
</organism>
<feature type="domain" description="CCHC-type" evidence="9">
    <location>
        <begin position="152"/>
        <end position="167"/>
    </location>
</feature>
<dbReference type="Gene3D" id="4.10.60.10">
    <property type="entry name" value="Zinc finger, CCHC-type"/>
    <property type="match status" value="2"/>
</dbReference>
<evidence type="ECO:0000256" key="1">
    <source>
        <dbReference type="ARBA" id="ARBA00006844"/>
    </source>
</evidence>
<dbReference type="SMART" id="SM00102">
    <property type="entry name" value="ADF"/>
    <property type="match status" value="1"/>
</dbReference>
<keyword evidence="2" id="KW-0479">Metal-binding</keyword>
<dbReference type="PANTHER" id="PTHR47798:SF2">
    <property type="entry name" value="CCHC-TYPE DOMAIN-CONTAINING PROTEIN"/>
    <property type="match status" value="1"/>
</dbReference>
<evidence type="ECO:0000256" key="4">
    <source>
        <dbReference type="ARBA" id="ARBA00022771"/>
    </source>
</evidence>
<keyword evidence="12" id="KW-1185">Reference proteome</keyword>
<evidence type="ECO:0000256" key="5">
    <source>
        <dbReference type="ARBA" id="ARBA00022833"/>
    </source>
</evidence>
<dbReference type="SMART" id="SM00343">
    <property type="entry name" value="ZnF_C2HC"/>
    <property type="match status" value="5"/>
</dbReference>
<keyword evidence="6" id="KW-0009">Actin-binding</keyword>
<dbReference type="AlphaFoldDB" id="A0A5J5BB74"/>
<accession>A0A5J5BB74</accession>
<dbReference type="FunFam" id="4.10.60.10:FF:000091">
    <property type="entry name" value="Zinc finger CCHC-type-containing 9"/>
    <property type="match status" value="1"/>
</dbReference>
<gene>
    <name evidence="11" type="ORF">F0562_026611</name>
</gene>
<dbReference type="Pfam" id="PF00098">
    <property type="entry name" value="zf-CCHC"/>
    <property type="match status" value="2"/>
</dbReference>
<dbReference type="GO" id="GO:0003676">
    <property type="term" value="F:nucleic acid binding"/>
    <property type="evidence" value="ECO:0007669"/>
    <property type="project" value="InterPro"/>
</dbReference>
<evidence type="ECO:0000256" key="7">
    <source>
        <dbReference type="PROSITE-ProRule" id="PRU00047"/>
    </source>
</evidence>
<dbReference type="PROSITE" id="PS51263">
    <property type="entry name" value="ADF_H"/>
    <property type="match status" value="1"/>
</dbReference>
<protein>
    <submittedName>
        <fullName evidence="11">Uncharacterized protein</fullName>
    </submittedName>
</protein>
<keyword evidence="5" id="KW-0862">Zinc</keyword>
<evidence type="ECO:0000259" key="9">
    <source>
        <dbReference type="PROSITE" id="PS50158"/>
    </source>
</evidence>
<dbReference type="InterPro" id="IPR017904">
    <property type="entry name" value="ADF/Cofilin"/>
</dbReference>
<dbReference type="InterPro" id="IPR001878">
    <property type="entry name" value="Znf_CCHC"/>
</dbReference>
<feature type="region of interest" description="Disordered" evidence="8">
    <location>
        <begin position="1"/>
        <end position="63"/>
    </location>
</feature>
<dbReference type="GO" id="GO:0015629">
    <property type="term" value="C:actin cytoskeleton"/>
    <property type="evidence" value="ECO:0007669"/>
    <property type="project" value="InterPro"/>
</dbReference>
<dbReference type="CDD" id="cd11286">
    <property type="entry name" value="ADF_cofilin_like"/>
    <property type="match status" value="1"/>
</dbReference>
<dbReference type="InterPro" id="IPR036875">
    <property type="entry name" value="Znf_CCHC_sf"/>
</dbReference>
<feature type="compositionally biased region" description="Pro residues" evidence="8">
    <location>
        <begin position="21"/>
        <end position="30"/>
    </location>
</feature>
<dbReference type="GO" id="GO:0008270">
    <property type="term" value="F:zinc ion binding"/>
    <property type="evidence" value="ECO:0007669"/>
    <property type="project" value="UniProtKB-KW"/>
</dbReference>
<feature type="domain" description="ADF-H" evidence="10">
    <location>
        <begin position="265"/>
        <end position="397"/>
    </location>
</feature>
<evidence type="ECO:0000256" key="3">
    <source>
        <dbReference type="ARBA" id="ARBA00022737"/>
    </source>
</evidence>
<dbReference type="Proteomes" id="UP000325577">
    <property type="component" value="Linkage Group LG14"/>
</dbReference>
<dbReference type="Pfam" id="PF00241">
    <property type="entry name" value="Cofilin_ADF"/>
    <property type="match status" value="1"/>
</dbReference>
<keyword evidence="4 7" id="KW-0863">Zinc-finger</keyword>
<comment type="similarity">
    <text evidence="1">Belongs to the actin-binding proteins ADF family.</text>
</comment>
<dbReference type="GO" id="GO:0003779">
    <property type="term" value="F:actin binding"/>
    <property type="evidence" value="ECO:0007669"/>
    <property type="project" value="UniProtKB-KW"/>
</dbReference>
<dbReference type="OrthoDB" id="3863715at2759"/>
<dbReference type="PROSITE" id="PS50158">
    <property type="entry name" value="ZF_CCHC"/>
    <property type="match status" value="2"/>
</dbReference>
<evidence type="ECO:0000256" key="6">
    <source>
        <dbReference type="ARBA" id="ARBA00023203"/>
    </source>
</evidence>
<dbReference type="EMBL" id="CM018037">
    <property type="protein sequence ID" value="KAA8539919.1"/>
    <property type="molecule type" value="Genomic_DNA"/>
</dbReference>
<evidence type="ECO:0000259" key="10">
    <source>
        <dbReference type="PROSITE" id="PS51263"/>
    </source>
</evidence>